<accession>A0A0L0GAS6</accession>
<dbReference type="AlphaFoldDB" id="A0A0L0GAS6"/>
<gene>
    <name evidence="1" type="ORF">SARC_01846</name>
</gene>
<name>A0A0L0GAS6_9EUKA</name>
<reference evidence="1 2" key="1">
    <citation type="submission" date="2011-02" db="EMBL/GenBank/DDBJ databases">
        <title>The Genome Sequence of Sphaeroforma arctica JP610.</title>
        <authorList>
            <consortium name="The Broad Institute Genome Sequencing Platform"/>
            <person name="Russ C."/>
            <person name="Cuomo C."/>
            <person name="Young S.K."/>
            <person name="Zeng Q."/>
            <person name="Gargeya S."/>
            <person name="Alvarado L."/>
            <person name="Berlin A."/>
            <person name="Chapman S.B."/>
            <person name="Chen Z."/>
            <person name="Freedman E."/>
            <person name="Gellesch M."/>
            <person name="Goldberg J."/>
            <person name="Griggs A."/>
            <person name="Gujja S."/>
            <person name="Heilman E."/>
            <person name="Heiman D."/>
            <person name="Howarth C."/>
            <person name="Mehta T."/>
            <person name="Neiman D."/>
            <person name="Pearson M."/>
            <person name="Roberts A."/>
            <person name="Saif S."/>
            <person name="Shea T."/>
            <person name="Shenoy N."/>
            <person name="Sisk P."/>
            <person name="Stolte C."/>
            <person name="Sykes S."/>
            <person name="White J."/>
            <person name="Yandava C."/>
            <person name="Burger G."/>
            <person name="Gray M.W."/>
            <person name="Holland P.W.H."/>
            <person name="King N."/>
            <person name="Lang F.B.F."/>
            <person name="Roger A.J."/>
            <person name="Ruiz-Trillo I."/>
            <person name="Haas B."/>
            <person name="Nusbaum C."/>
            <person name="Birren B."/>
        </authorList>
    </citation>
    <scope>NUCLEOTIDE SEQUENCE [LARGE SCALE GENOMIC DNA]</scope>
    <source>
        <strain evidence="1 2">JP610</strain>
    </source>
</reference>
<evidence type="ECO:0000313" key="1">
    <source>
        <dbReference type="EMBL" id="KNC86001.1"/>
    </source>
</evidence>
<organism evidence="1 2">
    <name type="scientific">Sphaeroforma arctica JP610</name>
    <dbReference type="NCBI Taxonomy" id="667725"/>
    <lineage>
        <taxon>Eukaryota</taxon>
        <taxon>Ichthyosporea</taxon>
        <taxon>Ichthyophonida</taxon>
        <taxon>Sphaeroforma</taxon>
    </lineage>
</organism>
<protein>
    <submittedName>
        <fullName evidence="1">Uncharacterized protein</fullName>
    </submittedName>
</protein>
<dbReference type="Proteomes" id="UP000054560">
    <property type="component" value="Unassembled WGS sequence"/>
</dbReference>
<keyword evidence="2" id="KW-1185">Reference proteome</keyword>
<evidence type="ECO:0000313" key="2">
    <source>
        <dbReference type="Proteomes" id="UP000054560"/>
    </source>
</evidence>
<dbReference type="EMBL" id="KQ241673">
    <property type="protein sequence ID" value="KNC86001.1"/>
    <property type="molecule type" value="Genomic_DNA"/>
</dbReference>
<proteinExistence type="predicted"/>
<dbReference type="GeneID" id="25902350"/>
<dbReference type="RefSeq" id="XP_014159903.1">
    <property type="nucleotide sequence ID" value="XM_014304428.1"/>
</dbReference>
<sequence>MLVRESKTWNLVTTKWSIVVNLWVKVNEARRLVYPWGEVIDANDTRIGCQLHARGITYHPDSTVSFKKHLFLTAIKLNPVICFYNDDENAADARSEAAAAATGTGDVA</sequence>